<dbReference type="Proteomes" id="UP000077875">
    <property type="component" value="Chromosome"/>
</dbReference>
<dbReference type="NCBIfam" id="NF007698">
    <property type="entry name" value="PRK10380.1"/>
    <property type="match status" value="1"/>
</dbReference>
<evidence type="ECO:0000313" key="1">
    <source>
        <dbReference type="EMBL" id="ANF58053.1"/>
    </source>
</evidence>
<proteinExistence type="predicted"/>
<reference evidence="1 2" key="1">
    <citation type="submission" date="2016-04" db="EMBL/GenBank/DDBJ databases">
        <title>Complete Genome Sequence of Halotalea alkalilenta IHB B 13600.</title>
        <authorList>
            <person name="Swarnkar M.K."/>
            <person name="Sharma A."/>
            <person name="Kaushal K."/>
            <person name="Soni R."/>
            <person name="Rana S."/>
            <person name="Singh A.K."/>
            <person name="Gulati A."/>
        </authorList>
    </citation>
    <scope>NUCLEOTIDE SEQUENCE [LARGE SCALE GENOMIC DNA]</scope>
    <source>
        <strain evidence="1 2">IHB B 13600</strain>
    </source>
</reference>
<dbReference type="STRING" id="376489.A5892_11730"/>
<dbReference type="Pfam" id="PF16362">
    <property type="entry name" value="YaiA"/>
    <property type="match status" value="1"/>
</dbReference>
<organism evidence="1 2">
    <name type="scientific">Halotalea alkalilenta</name>
    <dbReference type="NCBI Taxonomy" id="376489"/>
    <lineage>
        <taxon>Bacteria</taxon>
        <taxon>Pseudomonadati</taxon>
        <taxon>Pseudomonadota</taxon>
        <taxon>Gammaproteobacteria</taxon>
        <taxon>Oceanospirillales</taxon>
        <taxon>Halomonadaceae</taxon>
        <taxon>Halotalea</taxon>
    </lineage>
</organism>
<protein>
    <submittedName>
        <fullName evidence="1">Uncharacterized protein</fullName>
    </submittedName>
</protein>
<dbReference type="KEGG" id="haa:A5892_11730"/>
<dbReference type="Gene3D" id="3.30.730.30">
    <property type="entry name" value="YaiA protein"/>
    <property type="match status" value="1"/>
</dbReference>
<sequence length="63" mass="6948">MPDNPGYPREAKIVEVTKGDSSQGVVSFELRGVTPDAGLLLSEHPSMEDALEAKRRYEDESLE</sequence>
<keyword evidence="2" id="KW-1185">Reference proteome</keyword>
<dbReference type="InterPro" id="IPR038462">
    <property type="entry name" value="YaiA-like_sf"/>
</dbReference>
<name>A0A172YFP5_9GAMM</name>
<dbReference type="AlphaFoldDB" id="A0A172YFP5"/>
<dbReference type="InterPro" id="IPR032303">
    <property type="entry name" value="YaiA"/>
</dbReference>
<gene>
    <name evidence="1" type="ORF">A5892_11730</name>
</gene>
<dbReference type="RefSeq" id="WP_064122959.1">
    <property type="nucleotide sequence ID" value="NZ_CP015243.1"/>
</dbReference>
<evidence type="ECO:0000313" key="2">
    <source>
        <dbReference type="Proteomes" id="UP000077875"/>
    </source>
</evidence>
<dbReference type="EMBL" id="CP015243">
    <property type="protein sequence ID" value="ANF58053.1"/>
    <property type="molecule type" value="Genomic_DNA"/>
</dbReference>
<accession>A0A172YFP5</accession>